<sequence length="200" mass="23287">MGYVNEIKIFNGIIAGDQKILNLFYEKNFTTVHSFIIQNSGNESDSEDIFQDGFIILYKQLKSDSFHIDCSIHTYFYGICKNVWMNRLRRKFKVICCGAIDKLIIKIEQQSVDLAEIDEKELLYRKHFLKLTCKCKEVLTSFFDGKSMKETALAMQCSEGYARKNKFECKKNLIQMIENDPVYKELALISKSDDVKKIVI</sequence>
<dbReference type="InterPro" id="IPR013324">
    <property type="entry name" value="RNA_pol_sigma_r3/r4-like"/>
</dbReference>
<evidence type="ECO:0000256" key="5">
    <source>
        <dbReference type="ARBA" id="ARBA00023163"/>
    </source>
</evidence>
<proteinExistence type="inferred from homology"/>
<keyword evidence="3" id="KW-0731">Sigma factor</keyword>
<accession>A0ABP7X9P3</accession>
<evidence type="ECO:0000256" key="1">
    <source>
        <dbReference type="ARBA" id="ARBA00010641"/>
    </source>
</evidence>
<dbReference type="InterPro" id="IPR039425">
    <property type="entry name" value="RNA_pol_sigma-70-like"/>
</dbReference>
<dbReference type="InterPro" id="IPR013325">
    <property type="entry name" value="RNA_pol_sigma_r2"/>
</dbReference>
<feature type="domain" description="RNA polymerase sigma-70 region 2" evidence="6">
    <location>
        <begin position="25"/>
        <end position="91"/>
    </location>
</feature>
<evidence type="ECO:0000256" key="2">
    <source>
        <dbReference type="ARBA" id="ARBA00023015"/>
    </source>
</evidence>
<dbReference type="EMBL" id="BAABCW010000001">
    <property type="protein sequence ID" value="GAA4108493.1"/>
    <property type="molecule type" value="Genomic_DNA"/>
</dbReference>
<gene>
    <name evidence="7" type="ORF">GCM10022393_04650</name>
</gene>
<evidence type="ECO:0000259" key="6">
    <source>
        <dbReference type="Pfam" id="PF04542"/>
    </source>
</evidence>
<dbReference type="SUPFAM" id="SSF88659">
    <property type="entry name" value="Sigma3 and sigma4 domains of RNA polymerase sigma factors"/>
    <property type="match status" value="1"/>
</dbReference>
<keyword evidence="5" id="KW-0804">Transcription</keyword>
<dbReference type="PANTHER" id="PTHR43133">
    <property type="entry name" value="RNA POLYMERASE ECF-TYPE SIGMA FACTO"/>
    <property type="match status" value="1"/>
</dbReference>
<dbReference type="InterPro" id="IPR007627">
    <property type="entry name" value="RNA_pol_sigma70_r2"/>
</dbReference>
<name>A0ABP7X9P3_9FLAO</name>
<protein>
    <recommendedName>
        <fullName evidence="6">RNA polymerase sigma-70 region 2 domain-containing protein</fullName>
    </recommendedName>
</protein>
<reference evidence="8" key="1">
    <citation type="journal article" date="2019" name="Int. J. Syst. Evol. Microbiol.">
        <title>The Global Catalogue of Microorganisms (GCM) 10K type strain sequencing project: providing services to taxonomists for standard genome sequencing and annotation.</title>
        <authorList>
            <consortium name="The Broad Institute Genomics Platform"/>
            <consortium name="The Broad Institute Genome Sequencing Center for Infectious Disease"/>
            <person name="Wu L."/>
            <person name="Ma J."/>
        </authorList>
    </citation>
    <scope>NUCLEOTIDE SEQUENCE [LARGE SCALE GENOMIC DNA]</scope>
    <source>
        <strain evidence="8">JCM 17106</strain>
    </source>
</reference>
<keyword evidence="4" id="KW-0238">DNA-binding</keyword>
<dbReference type="SUPFAM" id="SSF88946">
    <property type="entry name" value="Sigma2 domain of RNA polymerase sigma factors"/>
    <property type="match status" value="1"/>
</dbReference>
<evidence type="ECO:0000256" key="3">
    <source>
        <dbReference type="ARBA" id="ARBA00023082"/>
    </source>
</evidence>
<dbReference type="PANTHER" id="PTHR43133:SF8">
    <property type="entry name" value="RNA POLYMERASE SIGMA FACTOR HI_1459-RELATED"/>
    <property type="match status" value="1"/>
</dbReference>
<comment type="similarity">
    <text evidence="1">Belongs to the sigma-70 factor family. ECF subfamily.</text>
</comment>
<dbReference type="InterPro" id="IPR014284">
    <property type="entry name" value="RNA_pol_sigma-70_dom"/>
</dbReference>
<evidence type="ECO:0000313" key="7">
    <source>
        <dbReference type="EMBL" id="GAA4108493.1"/>
    </source>
</evidence>
<keyword evidence="2" id="KW-0805">Transcription regulation</keyword>
<organism evidence="7 8">
    <name type="scientific">Aquimarina addita</name>
    <dbReference type="NCBI Taxonomy" id="870485"/>
    <lineage>
        <taxon>Bacteria</taxon>
        <taxon>Pseudomonadati</taxon>
        <taxon>Bacteroidota</taxon>
        <taxon>Flavobacteriia</taxon>
        <taxon>Flavobacteriales</taxon>
        <taxon>Flavobacteriaceae</taxon>
        <taxon>Aquimarina</taxon>
    </lineage>
</organism>
<comment type="caution">
    <text evidence="7">The sequence shown here is derived from an EMBL/GenBank/DDBJ whole genome shotgun (WGS) entry which is preliminary data.</text>
</comment>
<evidence type="ECO:0000313" key="8">
    <source>
        <dbReference type="Proteomes" id="UP001500459"/>
    </source>
</evidence>
<dbReference type="Pfam" id="PF04542">
    <property type="entry name" value="Sigma70_r2"/>
    <property type="match status" value="1"/>
</dbReference>
<dbReference type="RefSeq" id="WP_344924380.1">
    <property type="nucleotide sequence ID" value="NZ_BAABCW010000001.1"/>
</dbReference>
<dbReference type="Proteomes" id="UP001500459">
    <property type="component" value="Unassembled WGS sequence"/>
</dbReference>
<keyword evidence="8" id="KW-1185">Reference proteome</keyword>
<dbReference type="Gene3D" id="1.10.1740.10">
    <property type="match status" value="1"/>
</dbReference>
<evidence type="ECO:0000256" key="4">
    <source>
        <dbReference type="ARBA" id="ARBA00023125"/>
    </source>
</evidence>
<dbReference type="NCBIfam" id="TIGR02937">
    <property type="entry name" value="sigma70-ECF"/>
    <property type="match status" value="1"/>
</dbReference>